<reference evidence="3" key="1">
    <citation type="submission" date="2014-12" db="EMBL/GenBank/DDBJ databases">
        <title>Genome sequence of Clostridium beijerinckii strain 59B.</title>
        <authorList>
            <person name="Little G.T."/>
            <person name="Minton N.P."/>
        </authorList>
    </citation>
    <scope>NUCLEOTIDE SEQUENCE [LARGE SCALE GENOMIC DNA]</scope>
    <source>
        <strain evidence="3">59B</strain>
    </source>
</reference>
<keyword evidence="1" id="KW-0378">Hydrolase</keyword>
<organism evidence="1 3">
    <name type="scientific">Clostridium beijerinckii</name>
    <name type="common">Clostridium MP</name>
    <dbReference type="NCBI Taxonomy" id="1520"/>
    <lineage>
        <taxon>Bacteria</taxon>
        <taxon>Bacillati</taxon>
        <taxon>Bacillota</taxon>
        <taxon>Clostridia</taxon>
        <taxon>Eubacteriales</taxon>
        <taxon>Clostridiaceae</taxon>
        <taxon>Clostridium</taxon>
    </lineage>
</organism>
<dbReference type="EMBL" id="CP010086">
    <property type="protein sequence ID" value="AJG96833.1"/>
    <property type="molecule type" value="Genomic_DNA"/>
</dbReference>
<evidence type="ECO:0000313" key="2">
    <source>
        <dbReference type="EMBL" id="NRV08888.1"/>
    </source>
</evidence>
<name>A0A0B5QJH8_CLOBE</name>
<dbReference type="Proteomes" id="UP000031866">
    <property type="component" value="Chromosome"/>
</dbReference>
<gene>
    <name evidence="2" type="ORF">DFH45_001851</name>
    <name evidence="1" type="ORF">LF65_00153</name>
</gene>
<dbReference type="RefSeq" id="WP_041893435.1">
    <property type="nucleotide sequence ID" value="NZ_CP010086.2"/>
</dbReference>
<dbReference type="PANTHER" id="PTHR42967">
    <property type="entry name" value="METAL DEPENDENT HYDROLASE"/>
    <property type="match status" value="1"/>
</dbReference>
<dbReference type="InterPro" id="IPR036866">
    <property type="entry name" value="RibonucZ/Hydroxyglut_hydro"/>
</dbReference>
<dbReference type="AlphaFoldDB" id="A0A0B5QJH8"/>
<reference evidence="1" key="2">
    <citation type="submission" date="2016-02" db="EMBL/GenBank/DDBJ databases">
        <title>Genome sequence of Clostridium beijerinckii strain 59B.</title>
        <authorList>
            <person name="Little G.T."/>
            <person name="Minton N.P."/>
        </authorList>
    </citation>
    <scope>NUCLEOTIDE SEQUENCE</scope>
    <source>
        <strain evidence="1">NCIMB 14988</strain>
    </source>
</reference>
<dbReference type="OrthoDB" id="9789133at2"/>
<accession>A0A0B5QJH8</accession>
<dbReference type="Pfam" id="PF13483">
    <property type="entry name" value="Lactamase_B_3"/>
    <property type="match status" value="1"/>
</dbReference>
<evidence type="ECO:0000313" key="3">
    <source>
        <dbReference type="Proteomes" id="UP000031866"/>
    </source>
</evidence>
<reference evidence="2" key="3">
    <citation type="submission" date="2020-05" db="EMBL/GenBank/DDBJ databases">
        <title>Genomic insights into acetone-butanol-ethanol (ABE) fermentation by sequencing solventogenic clostridia strains.</title>
        <authorList>
            <person name="Brown S."/>
        </authorList>
    </citation>
    <scope>NUCLEOTIDE SEQUENCE</scope>
    <source>
        <strain evidence="2">DJ126</strain>
    </source>
</reference>
<proteinExistence type="predicted"/>
<dbReference type="KEGG" id="cbei:LF65_00153"/>
<dbReference type="GO" id="GO:0016787">
    <property type="term" value="F:hydrolase activity"/>
    <property type="evidence" value="ECO:0007669"/>
    <property type="project" value="UniProtKB-KW"/>
</dbReference>
<dbReference type="PANTHER" id="PTHR42967:SF1">
    <property type="entry name" value="MBL FOLD METALLO-HYDROLASE"/>
    <property type="match status" value="1"/>
</dbReference>
<dbReference type="Gene3D" id="3.60.15.10">
    <property type="entry name" value="Ribonuclease Z/Hydroxyacylglutathione hydrolase-like"/>
    <property type="match status" value="1"/>
</dbReference>
<dbReference type="Proteomes" id="UP000821656">
    <property type="component" value="Unassembled WGS sequence"/>
</dbReference>
<dbReference type="STRING" id="1520.LF65_00153"/>
<protein>
    <submittedName>
        <fullName evidence="2">L-ascorbate metabolism protein UlaG (Beta-lactamase superfamily)</fullName>
    </submittedName>
    <submittedName>
        <fullName evidence="1">Zn-dependent hydrolase</fullName>
    </submittedName>
</protein>
<sequence>MQIIWYGHSCFLMKTSIGKRILIDPFSNNLGYDSNFPKSDLITISHNHFDSSYINDINNTTKIINESGNFNLNFLNIEGFDSFHDKCNGLKRGSNIIYIYKDDKLSICHLGHLGHIPCSLILEKLKNIDILLIPIGGHFTLDGFESAKLCNLISPKYIVPMHYKTNKTSLYLDDPKNFIISMKSIKKINSNILDTSDLDINSNLKSECILLTPPYK</sequence>
<evidence type="ECO:0000313" key="1">
    <source>
        <dbReference type="EMBL" id="AJG96833.1"/>
    </source>
</evidence>
<dbReference type="EMBL" id="JABSXK010000001">
    <property type="protein sequence ID" value="NRV08888.1"/>
    <property type="molecule type" value="Genomic_DNA"/>
</dbReference>
<dbReference type="SUPFAM" id="SSF56281">
    <property type="entry name" value="Metallo-hydrolase/oxidoreductase"/>
    <property type="match status" value="1"/>
</dbReference>